<reference evidence="3" key="1">
    <citation type="submission" date="2016-10" db="EMBL/GenBank/DDBJ databases">
        <authorList>
            <person name="Varghese N."/>
            <person name="Submissions S."/>
        </authorList>
    </citation>
    <scope>NUCLEOTIDE SEQUENCE [LARGE SCALE GENOMIC DNA]</scope>
    <source>
        <strain evidence="3">DSM 17934</strain>
    </source>
</reference>
<evidence type="ECO:0000313" key="3">
    <source>
        <dbReference type="Proteomes" id="UP000199702"/>
    </source>
</evidence>
<accession>A0A1H6QHX9</accession>
<sequence>MKKITFIFLFCISLFCNLFAQQTSKTYTLQQLKARFKHINYTEKTLLDFQNTMINLREKPQLSEDVPGEIISWYTLNGQYSLHKTYLFEKDKIKEIQTIPKDENFLKKLNSYVPEKSKFSYMSDLWSFAFVKQKLADNFYLIQATAKSFNSYPEMPNDDILIYDIDYKTKDFKEFFLVRFKDSHTEKWTEVAE</sequence>
<evidence type="ECO:0000313" key="2">
    <source>
        <dbReference type="EMBL" id="SEI38855.1"/>
    </source>
</evidence>
<proteinExistence type="predicted"/>
<feature type="chain" id="PRO_5011651143" description="Outer membrane lipoprotein carrier protein LolA" evidence="1">
    <location>
        <begin position="21"/>
        <end position="193"/>
    </location>
</feature>
<protein>
    <recommendedName>
        <fullName evidence="4">Outer membrane lipoprotein carrier protein LolA</fullName>
    </recommendedName>
</protein>
<evidence type="ECO:0008006" key="4">
    <source>
        <dbReference type="Google" id="ProtNLM"/>
    </source>
</evidence>
<evidence type="ECO:0000256" key="1">
    <source>
        <dbReference type="SAM" id="SignalP"/>
    </source>
</evidence>
<name>A0A1H6QHX9_9FLAO</name>
<keyword evidence="1" id="KW-0732">Signal</keyword>
<organism evidence="2 3">
    <name type="scientific">Flavobacterium terrigena</name>
    <dbReference type="NCBI Taxonomy" id="402734"/>
    <lineage>
        <taxon>Bacteria</taxon>
        <taxon>Pseudomonadati</taxon>
        <taxon>Bacteroidota</taxon>
        <taxon>Flavobacteriia</taxon>
        <taxon>Flavobacteriales</taxon>
        <taxon>Flavobacteriaceae</taxon>
        <taxon>Flavobacterium</taxon>
    </lineage>
</organism>
<dbReference type="AlphaFoldDB" id="A0A1H6QHX9"/>
<keyword evidence="3" id="KW-1185">Reference proteome</keyword>
<dbReference type="OrthoDB" id="1274058at2"/>
<feature type="signal peptide" evidence="1">
    <location>
        <begin position="1"/>
        <end position="20"/>
    </location>
</feature>
<dbReference type="Proteomes" id="UP000199702">
    <property type="component" value="Unassembled WGS sequence"/>
</dbReference>
<gene>
    <name evidence="2" type="ORF">SAMN05660918_0278</name>
</gene>
<dbReference type="STRING" id="402734.SAMN05660918_0278"/>
<dbReference type="RefSeq" id="WP_091306634.1">
    <property type="nucleotide sequence ID" value="NZ_CBCSJU010000001.1"/>
</dbReference>
<dbReference type="EMBL" id="FNYA01000001">
    <property type="protein sequence ID" value="SEI38855.1"/>
    <property type="molecule type" value="Genomic_DNA"/>
</dbReference>